<evidence type="ECO:0000256" key="1">
    <source>
        <dbReference type="SAM" id="Phobius"/>
    </source>
</evidence>
<dbReference type="EMBL" id="KQ424457">
    <property type="protein sequence ID" value="KOF70985.1"/>
    <property type="molecule type" value="Genomic_DNA"/>
</dbReference>
<reference evidence="2" key="1">
    <citation type="submission" date="2015-07" db="EMBL/GenBank/DDBJ databases">
        <title>MeaNS - Measles Nucleotide Surveillance Program.</title>
        <authorList>
            <person name="Tran T."/>
            <person name="Druce J."/>
        </authorList>
    </citation>
    <scope>NUCLEOTIDE SEQUENCE</scope>
    <source>
        <strain evidence="2">UCB-OBI-ISO-001</strain>
        <tissue evidence="2">Gonad</tissue>
    </source>
</reference>
<keyword evidence="1" id="KW-1133">Transmembrane helix</keyword>
<keyword evidence="1" id="KW-0472">Membrane</keyword>
<evidence type="ECO:0000313" key="2">
    <source>
        <dbReference type="EMBL" id="KOF70985.1"/>
    </source>
</evidence>
<gene>
    <name evidence="2" type="ORF">OCBIM_22001875mg</name>
</gene>
<feature type="transmembrane region" description="Helical" evidence="1">
    <location>
        <begin position="92"/>
        <end position="114"/>
    </location>
</feature>
<accession>A0A0L8G326</accession>
<proteinExistence type="predicted"/>
<dbReference type="AlphaFoldDB" id="A0A0L8G326"/>
<organism evidence="2">
    <name type="scientific">Octopus bimaculoides</name>
    <name type="common">California two-spotted octopus</name>
    <dbReference type="NCBI Taxonomy" id="37653"/>
    <lineage>
        <taxon>Eukaryota</taxon>
        <taxon>Metazoa</taxon>
        <taxon>Spiralia</taxon>
        <taxon>Lophotrochozoa</taxon>
        <taxon>Mollusca</taxon>
        <taxon>Cephalopoda</taxon>
        <taxon>Coleoidea</taxon>
        <taxon>Octopodiformes</taxon>
        <taxon>Octopoda</taxon>
        <taxon>Incirrata</taxon>
        <taxon>Octopodidae</taxon>
        <taxon>Octopus</taxon>
    </lineage>
</organism>
<keyword evidence="1" id="KW-0812">Transmembrane</keyword>
<name>A0A0L8G326_OCTBM</name>
<sequence>MVEDNFLFLSQSHYFMKVYLQQFLTKSLFCDTYYFMVSNIQYCLIPNQEIFMNIGLNFCSSISSYSITQKVLYDTPCFTKLFFNGVLLKKNLSWIDIGSLIPLVYMCVHMCLFVNI</sequence>
<protein>
    <submittedName>
        <fullName evidence="2">Uncharacterized protein</fullName>
    </submittedName>
</protein>